<evidence type="ECO:0000313" key="3">
    <source>
        <dbReference type="Proteomes" id="UP000838763"/>
    </source>
</evidence>
<dbReference type="Proteomes" id="UP000838763">
    <property type="component" value="Unassembled WGS sequence"/>
</dbReference>
<evidence type="ECO:0000313" key="2">
    <source>
        <dbReference type="EMBL" id="CAI4212803.1"/>
    </source>
</evidence>
<dbReference type="Pfam" id="PF02458">
    <property type="entry name" value="Transferase"/>
    <property type="match status" value="1"/>
</dbReference>
<dbReference type="OrthoDB" id="21502at2759"/>
<proteinExistence type="predicted"/>
<sequence length="523" mass="58250">MSTLASTLISWAGSLRKSVEAEESASTEPLLQKSDDGDEGGTTTVEEPDDLYPLHYFDDTTINRSMIMCWSMKFDDVLDPEALRDSLSQLIKLTIVARDAAPHQAWKRLYIHVPKKYSAARPPIRYSHAAFDIKIEDHPLASQLPRATGTPSLHPGPELFTTLAQGPGSPVSIHDYIKGDEPQIALHVVSFEDATLVSMSWPHTLTDAMGRYALIEAWCHVLAGRTSQVAPLLGAREDLVRPVVKDPEPGEVEEPYALEKYLLTSWQMLLFVLYFFIDVFCTTRVLRTISLTPKAVATLVREGRQDVADVKVGDKPAFVSEGDVLTAWATRLAASELPAHSNRTVMLSTVFELRSRLKDVFQQGGAYVQNLVLSATAVVPAQHVLKRPVGSLALHIRQTIAEQTRLPQIQAQARLYRRMYLKKGHGPGFGKPSNFIVVFSNWLKGNFFNVVDFGPAVLPSKTARQSRGPREARVLSLPDAAEGPDVEQYFQYPRQGRRGNVWITGYLPLKTWKTVQAELDRLT</sequence>
<accession>A0A9P1M924</accession>
<gene>
    <name evidence="2" type="ORF">PPNO1_LOCUS2551</name>
</gene>
<reference evidence="2" key="1">
    <citation type="submission" date="2022-11" db="EMBL/GenBank/DDBJ databases">
        <authorList>
            <person name="Scott C."/>
            <person name="Bruce N."/>
        </authorList>
    </citation>
    <scope>NUCLEOTIDE SEQUENCE</scope>
</reference>
<dbReference type="EMBL" id="CALLCH030000006">
    <property type="protein sequence ID" value="CAI4212803.1"/>
    <property type="molecule type" value="Genomic_DNA"/>
</dbReference>
<protein>
    <submittedName>
        <fullName evidence="2">Uncharacterized protein</fullName>
    </submittedName>
</protein>
<comment type="caution">
    <text evidence="2">The sequence shown here is derived from an EMBL/GenBank/DDBJ whole genome shotgun (WGS) entry which is preliminary data.</text>
</comment>
<dbReference type="Gene3D" id="3.30.559.10">
    <property type="entry name" value="Chloramphenicol acetyltransferase-like domain"/>
    <property type="match status" value="2"/>
</dbReference>
<evidence type="ECO:0000256" key="1">
    <source>
        <dbReference type="SAM" id="MobiDB-lite"/>
    </source>
</evidence>
<keyword evidence="3" id="KW-1185">Reference proteome</keyword>
<feature type="region of interest" description="Disordered" evidence="1">
    <location>
        <begin position="22"/>
        <end position="47"/>
    </location>
</feature>
<organism evidence="2 3">
    <name type="scientific">Parascedosporium putredinis</name>
    <dbReference type="NCBI Taxonomy" id="1442378"/>
    <lineage>
        <taxon>Eukaryota</taxon>
        <taxon>Fungi</taxon>
        <taxon>Dikarya</taxon>
        <taxon>Ascomycota</taxon>
        <taxon>Pezizomycotina</taxon>
        <taxon>Sordariomycetes</taxon>
        <taxon>Hypocreomycetidae</taxon>
        <taxon>Microascales</taxon>
        <taxon>Microascaceae</taxon>
        <taxon>Parascedosporium</taxon>
    </lineage>
</organism>
<dbReference type="AlphaFoldDB" id="A0A9P1M924"/>
<dbReference type="InterPro" id="IPR023213">
    <property type="entry name" value="CAT-like_dom_sf"/>
</dbReference>
<name>A0A9P1M924_9PEZI</name>